<dbReference type="Proteomes" id="UP000461880">
    <property type="component" value="Unassembled WGS sequence"/>
</dbReference>
<dbReference type="RefSeq" id="WP_105302417.1">
    <property type="nucleotide sequence ID" value="NZ_JAQXPC010000084.1"/>
</dbReference>
<feature type="site" description="Discriminates between blocked and unblocked aminoacyl-tRNA" evidence="8">
    <location>
        <position position="9"/>
    </location>
</feature>
<evidence type="ECO:0000256" key="2">
    <source>
        <dbReference type="ARBA" id="ARBA00022555"/>
    </source>
</evidence>
<comment type="subunit">
    <text evidence="8">Monomer.</text>
</comment>
<dbReference type="InterPro" id="IPR036416">
    <property type="entry name" value="Pept_tRNA_hydro_sf"/>
</dbReference>
<dbReference type="EC" id="3.1.1.29" evidence="1 8"/>
<feature type="active site" description="Proton acceptor" evidence="8">
    <location>
        <position position="19"/>
    </location>
</feature>
<keyword evidence="3 8" id="KW-0378">Hydrolase</keyword>
<evidence type="ECO:0000256" key="1">
    <source>
        <dbReference type="ARBA" id="ARBA00013260"/>
    </source>
</evidence>
<comment type="catalytic activity">
    <reaction evidence="6 8 9">
        <text>an N-acyl-L-alpha-aminoacyl-tRNA + H2O = an N-acyl-L-amino acid + a tRNA + H(+)</text>
        <dbReference type="Rhea" id="RHEA:54448"/>
        <dbReference type="Rhea" id="RHEA-COMP:10123"/>
        <dbReference type="Rhea" id="RHEA-COMP:13883"/>
        <dbReference type="ChEBI" id="CHEBI:15377"/>
        <dbReference type="ChEBI" id="CHEBI:15378"/>
        <dbReference type="ChEBI" id="CHEBI:59874"/>
        <dbReference type="ChEBI" id="CHEBI:78442"/>
        <dbReference type="ChEBI" id="CHEBI:138191"/>
        <dbReference type="EC" id="3.1.1.29"/>
    </reaction>
</comment>
<dbReference type="EMBL" id="VUMN01000042">
    <property type="protein sequence ID" value="MSS59657.1"/>
    <property type="molecule type" value="Genomic_DNA"/>
</dbReference>
<evidence type="ECO:0000313" key="11">
    <source>
        <dbReference type="EMBL" id="MSS59657.1"/>
    </source>
</evidence>
<dbReference type="GO" id="GO:0005737">
    <property type="term" value="C:cytoplasm"/>
    <property type="evidence" value="ECO:0007669"/>
    <property type="project" value="UniProtKB-SubCell"/>
</dbReference>
<dbReference type="Pfam" id="PF01195">
    <property type="entry name" value="Pept_tRNA_hydro"/>
    <property type="match status" value="1"/>
</dbReference>
<evidence type="ECO:0000256" key="3">
    <source>
        <dbReference type="ARBA" id="ARBA00022801"/>
    </source>
</evidence>
<comment type="subcellular location">
    <subcellularLocation>
        <location evidence="8">Cytoplasm</location>
    </subcellularLocation>
</comment>
<dbReference type="InterPro" id="IPR018171">
    <property type="entry name" value="Pept_tRNA_hydro_CS"/>
</dbReference>
<dbReference type="Gene3D" id="3.40.50.1470">
    <property type="entry name" value="Peptidyl-tRNA hydrolase"/>
    <property type="match status" value="1"/>
</dbReference>
<dbReference type="FunFam" id="3.40.50.1470:FF:000001">
    <property type="entry name" value="Peptidyl-tRNA hydrolase"/>
    <property type="match status" value="1"/>
</dbReference>
<protein>
    <recommendedName>
        <fullName evidence="7 8">Peptidyl-tRNA hydrolase</fullName>
        <shortName evidence="8">Pth</shortName>
        <ecNumber evidence="1 8">3.1.1.29</ecNumber>
    </recommendedName>
</protein>
<comment type="function">
    <text evidence="8">Catalyzes the release of premature peptidyl moieties from peptidyl-tRNA molecules trapped in stalled 50S ribosomal subunits, and thus maintains levels of free tRNAs and 50S ribosomes.</text>
</comment>
<keyword evidence="4 8" id="KW-0694">RNA-binding</keyword>
<comment type="caution">
    <text evidence="11">The sequence shown here is derived from an EMBL/GenBank/DDBJ whole genome shotgun (WGS) entry which is preliminary data.</text>
</comment>
<dbReference type="GO" id="GO:0072344">
    <property type="term" value="P:rescue of stalled ribosome"/>
    <property type="evidence" value="ECO:0007669"/>
    <property type="project" value="UniProtKB-UniRule"/>
</dbReference>
<dbReference type="GO" id="GO:0006515">
    <property type="term" value="P:protein quality control for misfolded or incompletely synthesized proteins"/>
    <property type="evidence" value="ECO:0007669"/>
    <property type="project" value="UniProtKB-UniRule"/>
</dbReference>
<keyword evidence="12" id="KW-1185">Reference proteome</keyword>
<dbReference type="HAMAP" id="MF_00083">
    <property type="entry name" value="Pept_tRNA_hydro_bact"/>
    <property type="match status" value="1"/>
</dbReference>
<feature type="binding site" evidence="8">
    <location>
        <position position="66"/>
    </location>
    <ligand>
        <name>tRNA</name>
        <dbReference type="ChEBI" id="CHEBI:17843"/>
    </ligand>
</feature>
<dbReference type="NCBIfam" id="TIGR00447">
    <property type="entry name" value="pth"/>
    <property type="match status" value="1"/>
</dbReference>
<evidence type="ECO:0000256" key="4">
    <source>
        <dbReference type="ARBA" id="ARBA00022884"/>
    </source>
</evidence>
<organism evidence="11 12">
    <name type="scientific">Stecheria intestinalis</name>
    <dbReference type="NCBI Taxonomy" id="2606630"/>
    <lineage>
        <taxon>Bacteria</taxon>
        <taxon>Bacillati</taxon>
        <taxon>Bacillota</taxon>
        <taxon>Erysipelotrichia</taxon>
        <taxon>Erysipelotrichales</taxon>
        <taxon>Erysipelotrichaceae</taxon>
        <taxon>Stecheria</taxon>
    </lineage>
</organism>
<accession>A0A7X2TGE6</accession>
<dbReference type="SUPFAM" id="SSF53178">
    <property type="entry name" value="Peptidyl-tRNA hydrolase-like"/>
    <property type="match status" value="1"/>
</dbReference>
<evidence type="ECO:0000256" key="7">
    <source>
        <dbReference type="ARBA" id="ARBA00050038"/>
    </source>
</evidence>
<dbReference type="PANTHER" id="PTHR17224:SF1">
    <property type="entry name" value="PEPTIDYL-TRNA HYDROLASE"/>
    <property type="match status" value="1"/>
</dbReference>
<comment type="caution">
    <text evidence="8">Lacks conserved residue(s) required for the propagation of feature annotation.</text>
</comment>
<dbReference type="GO" id="GO:0004045">
    <property type="term" value="F:peptidyl-tRNA hydrolase activity"/>
    <property type="evidence" value="ECO:0007669"/>
    <property type="project" value="UniProtKB-UniRule"/>
</dbReference>
<evidence type="ECO:0000313" key="12">
    <source>
        <dbReference type="Proteomes" id="UP000461880"/>
    </source>
</evidence>
<evidence type="ECO:0000256" key="10">
    <source>
        <dbReference type="RuleBase" id="RU004320"/>
    </source>
</evidence>
<dbReference type="InterPro" id="IPR001328">
    <property type="entry name" value="Pept_tRNA_hydro"/>
</dbReference>
<dbReference type="AlphaFoldDB" id="A0A7X2TGE6"/>
<evidence type="ECO:0000256" key="5">
    <source>
        <dbReference type="ARBA" id="ARBA00038063"/>
    </source>
</evidence>
<dbReference type="PANTHER" id="PTHR17224">
    <property type="entry name" value="PEPTIDYL-TRNA HYDROLASE"/>
    <property type="match status" value="1"/>
</dbReference>
<feature type="site" description="Stabilizes the basic form of H active site to accept a proton" evidence="8">
    <location>
        <position position="91"/>
    </location>
</feature>
<sequence length="192" mass="21125">MKLIAGLGNPGKEYEKTRHNSGFLAMDYLCRNLGTDITTEKWDALIAKTVIHGESVILMKPLTYMNESGKAVAQAVHFYHIDPSDILILHDDMDLPAGSVRIRKNGSSGGQKGMKSIISALGTEQIARIRIGVGHSEPGVHEEVPDWVLSPVPKAEQEIYQAALKDAAEAAEAWVSEPFDQVMSKYNIRLKQ</sequence>
<feature type="binding site" evidence="8">
    <location>
        <position position="64"/>
    </location>
    <ligand>
        <name>tRNA</name>
        <dbReference type="ChEBI" id="CHEBI:17843"/>
    </ligand>
</feature>
<keyword evidence="2 8" id="KW-0820">tRNA-binding</keyword>
<gene>
    <name evidence="8" type="primary">pth</name>
    <name evidence="11" type="ORF">FYJ51_12210</name>
</gene>
<feature type="binding site" evidence="8">
    <location>
        <position position="14"/>
    </location>
    <ligand>
        <name>tRNA</name>
        <dbReference type="ChEBI" id="CHEBI:17843"/>
    </ligand>
</feature>
<evidence type="ECO:0000256" key="8">
    <source>
        <dbReference type="HAMAP-Rule" id="MF_00083"/>
    </source>
</evidence>
<name>A0A7X2TGE6_9FIRM</name>
<reference evidence="11 12" key="1">
    <citation type="submission" date="2019-08" db="EMBL/GenBank/DDBJ databases">
        <title>In-depth cultivation of the pig gut microbiome towards novel bacterial diversity and tailored functional studies.</title>
        <authorList>
            <person name="Wylensek D."/>
            <person name="Hitch T.C.A."/>
            <person name="Clavel T."/>
        </authorList>
    </citation>
    <scope>NUCLEOTIDE SEQUENCE [LARGE SCALE GENOMIC DNA]</scope>
    <source>
        <strain evidence="11 12">Oil+RF-744-GAM-WT-6</strain>
    </source>
</reference>
<dbReference type="CDD" id="cd00462">
    <property type="entry name" value="PTH"/>
    <property type="match status" value="1"/>
</dbReference>
<keyword evidence="8" id="KW-0963">Cytoplasm</keyword>
<comment type="similarity">
    <text evidence="5 8 10">Belongs to the PTH family.</text>
</comment>
<evidence type="ECO:0000256" key="6">
    <source>
        <dbReference type="ARBA" id="ARBA00048707"/>
    </source>
</evidence>
<dbReference type="PROSITE" id="PS01195">
    <property type="entry name" value="PEPT_TRNA_HYDROL_1"/>
    <property type="match status" value="1"/>
</dbReference>
<evidence type="ECO:0000256" key="9">
    <source>
        <dbReference type="RuleBase" id="RU000673"/>
    </source>
</evidence>
<comment type="function">
    <text evidence="8">Hydrolyzes ribosome-free peptidyl-tRNAs (with 1 or more amino acids incorporated), which drop off the ribosome during protein synthesis, or as a result of ribosome stalling.</text>
</comment>
<proteinExistence type="inferred from homology"/>
<dbReference type="GO" id="GO:0000049">
    <property type="term" value="F:tRNA binding"/>
    <property type="evidence" value="ECO:0007669"/>
    <property type="project" value="UniProtKB-UniRule"/>
</dbReference>